<sequence length="324" mass="32921">MVQTRLLDASDAALDAAAAMLRAGQLVAMPTETVYGLAGDATDDHAVAAIYAAKGRPSFNPLIAHVVDLDMARSLVEMPGPAGDLAAAFWPGPLTLVLPLKPGARVSALVTAGLPTLAIRIPAHPLARGLIARVGRPLAAPSANPSGRISPTEAQHVVDGLGGRIAAVLDGGPCRVGVESTIVAVDAAGAARLLRPGGIPAAQIAACLGQDSLTQTEADGSGIESPGQMLSHYAPRGTLRLNASAPRPGETYLGFGPDSGRTSEETGLNLSPAGDLTEAAANLFRLMHVLDDRGADSIAVAPIPETGLGQAINDRLRRAAAPRD</sequence>
<keyword evidence="6 13" id="KW-0808">Transferase</keyword>
<dbReference type="GO" id="GO:0005524">
    <property type="term" value="F:ATP binding"/>
    <property type="evidence" value="ECO:0007669"/>
    <property type="project" value="UniProtKB-UniRule"/>
</dbReference>
<comment type="function">
    <text evidence="13">Required for the formation of a threonylcarbamoyl group on adenosine at position 37 (t(6)A37) in tRNAs that read codons beginning with adenine.</text>
</comment>
<dbReference type="EC" id="2.7.7.87" evidence="3 13"/>
<protein>
    <recommendedName>
        <fullName evidence="4 13">Threonylcarbamoyl-AMP synthase</fullName>
        <shortName evidence="13">TC-AMP synthase</shortName>
        <ecNumber evidence="3 13">2.7.7.87</ecNumber>
    </recommendedName>
    <alternativeName>
        <fullName evidence="11 13">L-threonylcarbamoyladenylate synthase</fullName>
    </alternativeName>
</protein>
<feature type="binding site" evidence="14">
    <location>
        <position position="56"/>
    </location>
    <ligand>
        <name>ATP</name>
        <dbReference type="ChEBI" id="CHEBI:30616"/>
    </ligand>
</feature>
<comment type="catalytic activity">
    <reaction evidence="12 13">
        <text>L-threonine + hydrogencarbonate + ATP = L-threonylcarbamoyladenylate + diphosphate + H2O</text>
        <dbReference type="Rhea" id="RHEA:36407"/>
        <dbReference type="ChEBI" id="CHEBI:15377"/>
        <dbReference type="ChEBI" id="CHEBI:17544"/>
        <dbReference type="ChEBI" id="CHEBI:30616"/>
        <dbReference type="ChEBI" id="CHEBI:33019"/>
        <dbReference type="ChEBI" id="CHEBI:57926"/>
        <dbReference type="ChEBI" id="CHEBI:73682"/>
        <dbReference type="EC" id="2.7.7.87"/>
    </reaction>
</comment>
<dbReference type="GO" id="GO:0006450">
    <property type="term" value="P:regulation of translational fidelity"/>
    <property type="evidence" value="ECO:0007669"/>
    <property type="project" value="TreeGrafter"/>
</dbReference>
<evidence type="ECO:0000256" key="6">
    <source>
        <dbReference type="ARBA" id="ARBA00022679"/>
    </source>
</evidence>
<reference evidence="15 16" key="1">
    <citation type="submission" date="2020-08" db="EMBL/GenBank/DDBJ databases">
        <title>Genome sequence of Rhodobacteraceae bacterium Lw-13e.</title>
        <authorList>
            <person name="Poehlein A."/>
            <person name="Wolter L."/>
            <person name="Daniel R."/>
            <person name="Brinkhoff T."/>
        </authorList>
    </citation>
    <scope>NUCLEOTIDE SEQUENCE [LARGE SCALE GENOMIC DNA]</scope>
    <source>
        <strain evidence="15 16">Lw-13e</strain>
    </source>
</reference>
<feature type="binding site" evidence="14">
    <location>
        <position position="33"/>
    </location>
    <ligand>
        <name>L-threonine</name>
        <dbReference type="ChEBI" id="CHEBI:57926"/>
    </ligand>
</feature>
<evidence type="ECO:0000256" key="9">
    <source>
        <dbReference type="ARBA" id="ARBA00022741"/>
    </source>
</evidence>
<dbReference type="Proteomes" id="UP000283786">
    <property type="component" value="Chromosome"/>
</dbReference>
<evidence type="ECO:0000256" key="11">
    <source>
        <dbReference type="ARBA" id="ARBA00029774"/>
    </source>
</evidence>
<feature type="binding site" evidence="14">
    <location>
        <position position="65"/>
    </location>
    <ligand>
        <name>L-threonine</name>
        <dbReference type="ChEBI" id="CHEBI:57926"/>
    </ligand>
</feature>
<dbReference type="EMBL" id="CP060436">
    <property type="protein sequence ID" value="QPM90713.1"/>
    <property type="molecule type" value="Genomic_DNA"/>
</dbReference>
<name>A0A418SKG9_9RHOB</name>
<keyword evidence="5 13" id="KW-0963">Cytoplasm</keyword>
<dbReference type="Gene3D" id="3.40.50.11030">
    <property type="entry name" value="Threonylcarbamoyl-AMP synthase, C-terminal domain"/>
    <property type="match status" value="1"/>
</dbReference>
<feature type="binding site" evidence="14">
    <location>
        <position position="150"/>
    </location>
    <ligand>
        <name>ATP</name>
        <dbReference type="ChEBI" id="CHEBI:30616"/>
    </ligand>
</feature>
<feature type="binding site" evidence="14">
    <location>
        <position position="140"/>
    </location>
    <ligand>
        <name>L-threonine</name>
        <dbReference type="ChEBI" id="CHEBI:57926"/>
    </ligand>
</feature>
<dbReference type="OrthoDB" id="9814580at2"/>
<evidence type="ECO:0000256" key="3">
    <source>
        <dbReference type="ARBA" id="ARBA00012584"/>
    </source>
</evidence>
<evidence type="ECO:0000256" key="14">
    <source>
        <dbReference type="PIRSR" id="PIRSR004930-1"/>
    </source>
</evidence>
<comment type="similarity">
    <text evidence="2 13">Belongs to the SUA5 family.</text>
</comment>
<evidence type="ECO:0000256" key="4">
    <source>
        <dbReference type="ARBA" id="ARBA00015492"/>
    </source>
</evidence>
<dbReference type="InterPro" id="IPR017945">
    <property type="entry name" value="DHBP_synth_RibB-like_a/b_dom"/>
</dbReference>
<dbReference type="KEGG" id="palw:PSAL_019520"/>
<feature type="binding site" evidence="14">
    <location>
        <position position="142"/>
    </location>
    <ligand>
        <name>L-threonine</name>
        <dbReference type="ChEBI" id="CHEBI:57926"/>
    </ligand>
</feature>
<feature type="binding site" evidence="14">
    <location>
        <position position="116"/>
    </location>
    <ligand>
        <name>ATP</name>
        <dbReference type="ChEBI" id="CHEBI:30616"/>
    </ligand>
</feature>
<feature type="binding site" evidence="14">
    <location>
        <position position="120"/>
    </location>
    <ligand>
        <name>L-threonine</name>
        <dbReference type="ChEBI" id="CHEBI:57926"/>
    </ligand>
</feature>
<dbReference type="RefSeq" id="WP_119837860.1">
    <property type="nucleotide sequence ID" value="NZ_CP060436.1"/>
</dbReference>
<evidence type="ECO:0000313" key="15">
    <source>
        <dbReference type="EMBL" id="QPM90713.1"/>
    </source>
</evidence>
<dbReference type="InterPro" id="IPR050156">
    <property type="entry name" value="TC-AMP_synthase_SUA5"/>
</dbReference>
<dbReference type="InterPro" id="IPR010923">
    <property type="entry name" value="T(6)A37_SUA5"/>
</dbReference>
<keyword evidence="7 13" id="KW-0819">tRNA processing</keyword>
<proteinExistence type="inferred from homology"/>
<dbReference type="SUPFAM" id="SSF55821">
    <property type="entry name" value="YrdC/RibB"/>
    <property type="match status" value="1"/>
</dbReference>
<dbReference type="Gene3D" id="3.90.870.10">
    <property type="entry name" value="DHBP synthase"/>
    <property type="match status" value="1"/>
</dbReference>
<feature type="binding site" evidence="14">
    <location>
        <position position="195"/>
    </location>
    <ligand>
        <name>ATP</name>
        <dbReference type="ChEBI" id="CHEBI:30616"/>
    </ligand>
</feature>
<dbReference type="InterPro" id="IPR038385">
    <property type="entry name" value="Sua5/YwlC_C"/>
</dbReference>
<dbReference type="FunFam" id="3.90.870.10:FF:000009">
    <property type="entry name" value="Threonylcarbamoyl-AMP synthase, putative"/>
    <property type="match status" value="1"/>
</dbReference>
<evidence type="ECO:0000256" key="8">
    <source>
        <dbReference type="ARBA" id="ARBA00022695"/>
    </source>
</evidence>
<gene>
    <name evidence="15" type="primary">ywlC</name>
    <name evidence="15" type="ORF">PSAL_019520</name>
</gene>
<evidence type="ECO:0000256" key="2">
    <source>
        <dbReference type="ARBA" id="ARBA00007663"/>
    </source>
</evidence>
<dbReference type="GO" id="GO:0008033">
    <property type="term" value="P:tRNA processing"/>
    <property type="evidence" value="ECO:0007669"/>
    <property type="project" value="UniProtKB-KW"/>
</dbReference>
<keyword evidence="16" id="KW-1185">Reference proteome</keyword>
<evidence type="ECO:0000256" key="5">
    <source>
        <dbReference type="ARBA" id="ARBA00022490"/>
    </source>
</evidence>
<dbReference type="PROSITE" id="PS51163">
    <property type="entry name" value="YRDC"/>
    <property type="match status" value="1"/>
</dbReference>
<evidence type="ECO:0000256" key="10">
    <source>
        <dbReference type="ARBA" id="ARBA00022840"/>
    </source>
</evidence>
<evidence type="ECO:0000313" key="16">
    <source>
        <dbReference type="Proteomes" id="UP000283786"/>
    </source>
</evidence>
<feature type="binding site" evidence="14">
    <location>
        <position position="60"/>
    </location>
    <ligand>
        <name>ATP</name>
        <dbReference type="ChEBI" id="CHEBI:30616"/>
    </ligand>
</feature>
<dbReference type="InterPro" id="IPR006070">
    <property type="entry name" value="Sua5-like_dom"/>
</dbReference>
<keyword evidence="10 13" id="KW-0067">ATP-binding</keyword>
<dbReference type="GO" id="GO:0061710">
    <property type="term" value="F:L-threonylcarbamoyladenylate synthase"/>
    <property type="evidence" value="ECO:0007669"/>
    <property type="project" value="UniProtKB-EC"/>
</dbReference>
<dbReference type="GO" id="GO:0003725">
    <property type="term" value="F:double-stranded RNA binding"/>
    <property type="evidence" value="ECO:0007669"/>
    <property type="project" value="UniProtKB-UniRule"/>
</dbReference>
<dbReference type="GO" id="GO:0000049">
    <property type="term" value="F:tRNA binding"/>
    <property type="evidence" value="ECO:0007669"/>
    <property type="project" value="TreeGrafter"/>
</dbReference>
<organism evidence="15 16">
    <name type="scientific">Pseudooceanicola algae</name>
    <dbReference type="NCBI Taxonomy" id="1537215"/>
    <lineage>
        <taxon>Bacteria</taxon>
        <taxon>Pseudomonadati</taxon>
        <taxon>Pseudomonadota</taxon>
        <taxon>Alphaproteobacteria</taxon>
        <taxon>Rhodobacterales</taxon>
        <taxon>Paracoccaceae</taxon>
        <taxon>Pseudooceanicola</taxon>
    </lineage>
</organism>
<evidence type="ECO:0000256" key="7">
    <source>
        <dbReference type="ARBA" id="ARBA00022694"/>
    </source>
</evidence>
<dbReference type="AlphaFoldDB" id="A0A418SKG9"/>
<feature type="binding site" evidence="14">
    <location>
        <position position="180"/>
    </location>
    <ligand>
        <name>L-threonine</name>
        <dbReference type="ChEBI" id="CHEBI:57926"/>
    </ligand>
</feature>
<evidence type="ECO:0000256" key="13">
    <source>
        <dbReference type="PIRNR" id="PIRNR004930"/>
    </source>
</evidence>
<dbReference type="Pfam" id="PF03481">
    <property type="entry name" value="Sua5_C"/>
    <property type="match status" value="1"/>
</dbReference>
<evidence type="ECO:0000256" key="12">
    <source>
        <dbReference type="ARBA" id="ARBA00048366"/>
    </source>
</evidence>
<feature type="binding site" evidence="14">
    <location>
        <position position="233"/>
    </location>
    <ligand>
        <name>ATP</name>
        <dbReference type="ChEBI" id="CHEBI:30616"/>
    </ligand>
</feature>
<dbReference type="GO" id="GO:0005737">
    <property type="term" value="C:cytoplasm"/>
    <property type="evidence" value="ECO:0007669"/>
    <property type="project" value="UniProtKB-SubCell"/>
</dbReference>
<dbReference type="PIRSF" id="PIRSF004930">
    <property type="entry name" value="Tln_factor_SUA5"/>
    <property type="match status" value="1"/>
</dbReference>
<dbReference type="PANTHER" id="PTHR17490:SF16">
    <property type="entry name" value="THREONYLCARBAMOYL-AMP SYNTHASE"/>
    <property type="match status" value="1"/>
</dbReference>
<comment type="subcellular location">
    <subcellularLocation>
        <location evidence="1 13">Cytoplasm</location>
    </subcellularLocation>
</comment>
<keyword evidence="8 13" id="KW-0548">Nucleotidyltransferase</keyword>
<dbReference type="Pfam" id="PF01300">
    <property type="entry name" value="Sua5_yciO_yrdC"/>
    <property type="match status" value="1"/>
</dbReference>
<dbReference type="InterPro" id="IPR005145">
    <property type="entry name" value="Sua5_C"/>
</dbReference>
<evidence type="ECO:0000256" key="1">
    <source>
        <dbReference type="ARBA" id="ARBA00004496"/>
    </source>
</evidence>
<keyword evidence="9 13" id="KW-0547">Nucleotide-binding</keyword>
<dbReference type="PANTHER" id="PTHR17490">
    <property type="entry name" value="SUA5"/>
    <property type="match status" value="1"/>
</dbReference>
<accession>A0A418SKG9</accession>
<dbReference type="NCBIfam" id="TIGR00057">
    <property type="entry name" value="L-threonylcarbamoyladenylate synthase"/>
    <property type="match status" value="1"/>
</dbReference>